<dbReference type="HOGENOM" id="CLU_3243272_0_0_1"/>
<dbReference type="KEGG" id="ddi:DDB_G0294396"/>
<comment type="caution">
    <text evidence="1">The sequence shown here is derived from an EMBL/GenBank/DDBJ whole genome shotgun (WGS) entry which is preliminary data.</text>
</comment>
<accession>Q54AJ8</accession>
<dbReference type="PaxDb" id="44689-DDB0229829"/>
<dbReference type="EMBL" id="AAFI02000261">
    <property type="protein sequence ID" value="EAL60291.1"/>
    <property type="molecule type" value="Genomic_DNA"/>
</dbReference>
<sequence>MRNGVSYLMIPNLLKITWLLKNPFKIINYMSDCRSASLVYINA</sequence>
<organism evidence="1 2">
    <name type="scientific">Dictyostelium discoideum</name>
    <name type="common">Social amoeba</name>
    <dbReference type="NCBI Taxonomy" id="44689"/>
    <lineage>
        <taxon>Eukaryota</taxon>
        <taxon>Amoebozoa</taxon>
        <taxon>Evosea</taxon>
        <taxon>Eumycetozoa</taxon>
        <taxon>Dictyostelia</taxon>
        <taxon>Dictyosteliales</taxon>
        <taxon>Dictyosteliaceae</taxon>
        <taxon>Dictyostelium</taxon>
    </lineage>
</organism>
<dbReference type="Proteomes" id="UP000002195">
    <property type="component" value="Unassembled WGS sequence"/>
</dbReference>
<dbReference type="InParanoid" id="Q54AJ8"/>
<keyword evidence="2" id="KW-1185">Reference proteome</keyword>
<dbReference type="GeneID" id="3385368"/>
<gene>
    <name evidence="1" type="ORF">DDB_G0294396</name>
</gene>
<evidence type="ECO:0000313" key="1">
    <source>
        <dbReference type="EMBL" id="EAL60291.1"/>
    </source>
</evidence>
<dbReference type="RefSeq" id="XP_628704.1">
    <property type="nucleotide sequence ID" value="XM_628702.1"/>
</dbReference>
<evidence type="ECO:0000313" key="2">
    <source>
        <dbReference type="Proteomes" id="UP000002195"/>
    </source>
</evidence>
<reference evidence="1 2" key="1">
    <citation type="journal article" date="2005" name="Nature">
        <title>The genome of the social amoeba Dictyostelium discoideum.</title>
        <authorList>
            <consortium name="The Dictyostelium discoideum Sequencing Consortium"/>
            <person name="Eichinger L."/>
            <person name="Pachebat J.A."/>
            <person name="Glockner G."/>
            <person name="Rajandream M.A."/>
            <person name="Sucgang R."/>
            <person name="Berriman M."/>
            <person name="Song J."/>
            <person name="Olsen R."/>
            <person name="Szafranski K."/>
            <person name="Xu Q."/>
            <person name="Tunggal B."/>
            <person name="Kummerfeld S."/>
            <person name="Madera M."/>
            <person name="Konfortov B.A."/>
            <person name="Rivero F."/>
            <person name="Bankier A.T."/>
            <person name="Lehmann R."/>
            <person name="Hamlin N."/>
            <person name="Davies R."/>
            <person name="Gaudet P."/>
            <person name="Fey P."/>
            <person name="Pilcher K."/>
            <person name="Chen G."/>
            <person name="Saunders D."/>
            <person name="Sodergren E."/>
            <person name="Davis P."/>
            <person name="Kerhornou A."/>
            <person name="Nie X."/>
            <person name="Hall N."/>
            <person name="Anjard C."/>
            <person name="Hemphill L."/>
            <person name="Bason N."/>
            <person name="Farbrother P."/>
            <person name="Desany B."/>
            <person name="Just E."/>
            <person name="Morio T."/>
            <person name="Rost R."/>
            <person name="Churcher C."/>
            <person name="Cooper J."/>
            <person name="Haydock S."/>
            <person name="van Driessche N."/>
            <person name="Cronin A."/>
            <person name="Goodhead I."/>
            <person name="Muzny D."/>
            <person name="Mourier T."/>
            <person name="Pain A."/>
            <person name="Lu M."/>
            <person name="Harper D."/>
            <person name="Lindsay R."/>
            <person name="Hauser H."/>
            <person name="James K."/>
            <person name="Quiles M."/>
            <person name="Madan Babu M."/>
            <person name="Saito T."/>
            <person name="Buchrieser C."/>
            <person name="Wardroper A."/>
            <person name="Felder M."/>
            <person name="Thangavelu M."/>
            <person name="Johnson D."/>
            <person name="Knights A."/>
            <person name="Loulseged H."/>
            <person name="Mungall K."/>
            <person name="Oliver K."/>
            <person name="Price C."/>
            <person name="Quail M.A."/>
            <person name="Urushihara H."/>
            <person name="Hernandez J."/>
            <person name="Rabbinowitsch E."/>
            <person name="Steffen D."/>
            <person name="Sanders M."/>
            <person name="Ma J."/>
            <person name="Kohara Y."/>
            <person name="Sharp S."/>
            <person name="Simmonds M."/>
            <person name="Spiegler S."/>
            <person name="Tivey A."/>
            <person name="Sugano S."/>
            <person name="White B."/>
            <person name="Walker D."/>
            <person name="Woodward J."/>
            <person name="Winckler T."/>
            <person name="Tanaka Y."/>
            <person name="Shaulsky G."/>
            <person name="Schleicher M."/>
            <person name="Weinstock G."/>
            <person name="Rosenthal A."/>
            <person name="Cox E.C."/>
            <person name="Chisholm R.L."/>
            <person name="Gibbs R."/>
            <person name="Loomis W.F."/>
            <person name="Platzer M."/>
            <person name="Kay R.R."/>
            <person name="Williams J."/>
            <person name="Dear P.H."/>
            <person name="Noegel A.A."/>
            <person name="Barrell B."/>
            <person name="Kuspa A."/>
        </authorList>
    </citation>
    <scope>NUCLEOTIDE SEQUENCE [LARGE SCALE GENOMIC DNA]</scope>
    <source>
        <strain evidence="1 2">AX4</strain>
    </source>
</reference>
<dbReference type="AlphaFoldDB" id="Q54AJ8"/>
<name>Q54AJ8_DICDI</name>
<dbReference type="VEuPathDB" id="AmoebaDB:DDB_G0294396"/>
<protein>
    <submittedName>
        <fullName evidence="1">Uncharacterized protein</fullName>
    </submittedName>
</protein>
<proteinExistence type="predicted"/>